<evidence type="ECO:0000313" key="5">
    <source>
        <dbReference type="EMBL" id="WFD36532.1"/>
    </source>
</evidence>
<dbReference type="Proteomes" id="UP001219933">
    <property type="component" value="Chromosome 5"/>
</dbReference>
<evidence type="ECO:0000259" key="4">
    <source>
        <dbReference type="Pfam" id="PF00149"/>
    </source>
</evidence>
<protein>
    <recommendedName>
        <fullName evidence="4">Calcineurin-like phosphoesterase domain-containing protein</fullName>
    </recommendedName>
</protein>
<dbReference type="SUPFAM" id="SSF56300">
    <property type="entry name" value="Metallo-dependent phosphatases"/>
    <property type="match status" value="1"/>
</dbReference>
<reference evidence="5" key="1">
    <citation type="submission" date="2023-03" db="EMBL/GenBank/DDBJ databases">
        <title>Mating type loci evolution in Malassezia.</title>
        <authorList>
            <person name="Coelho M.A."/>
        </authorList>
    </citation>
    <scope>NUCLEOTIDE SEQUENCE</scope>
    <source>
        <strain evidence="5">CBS 11721</strain>
    </source>
</reference>
<dbReference type="PANTHER" id="PTHR10340:SF27">
    <property type="entry name" value="ACL091CP"/>
    <property type="match status" value="1"/>
</dbReference>
<dbReference type="PANTHER" id="PTHR10340">
    <property type="entry name" value="SPHINGOMYELIN PHOSPHODIESTERASE"/>
    <property type="match status" value="1"/>
</dbReference>
<proteinExistence type="predicted"/>
<organism evidence="5 6">
    <name type="scientific">Malassezia cuniculi</name>
    <dbReference type="NCBI Taxonomy" id="948313"/>
    <lineage>
        <taxon>Eukaryota</taxon>
        <taxon>Fungi</taxon>
        <taxon>Dikarya</taxon>
        <taxon>Basidiomycota</taxon>
        <taxon>Ustilaginomycotina</taxon>
        <taxon>Malasseziomycetes</taxon>
        <taxon>Malasseziales</taxon>
        <taxon>Malasseziaceae</taxon>
        <taxon>Malassezia</taxon>
    </lineage>
</organism>
<dbReference type="InterPro" id="IPR004843">
    <property type="entry name" value="Calcineurin-like_PHP"/>
</dbReference>
<keyword evidence="2" id="KW-0325">Glycoprotein</keyword>
<feature type="region of interest" description="Disordered" evidence="3">
    <location>
        <begin position="1"/>
        <end position="20"/>
    </location>
</feature>
<feature type="region of interest" description="Disordered" evidence="3">
    <location>
        <begin position="85"/>
        <end position="137"/>
    </location>
</feature>
<sequence length="765" mass="84239">MSPGDELERQPLTDPDAHPTKERPLSIMVKVSIALICTVFALGVCLPSLAATPSAAITTKAGTAVYTAPLAFPTDKFKSMYWTPQRQEGEPQPVIPDLNGGDFADELNDPNKLPEAPPASEAAMPSPTGKRPGSRTQLYNDTIKNISAIIEDASMSACDRCVAAVKAGQHVARVEPEIVPDIMTDLCIKYKYITKPSVDIGCKKTFLPQVLGGSYTQVLSYAVFDGDSKDAEYICSLKLGKCPVPRMDVLTDDFLNTWFNGQRDEPENVTSRSPKTGEKSDKNLRALHLSDIHVDARYVVGSEGDCDSGQCCRADSFNTTLWNQPTFAPGTLPKENISHPASYWGYYHCDPSWALVAATMQAVESVAGKDGFDFGVFTGDIATHDAHWHLSRDLVRYSEQAVMDVVKSAIADAPMVIALGNHDSAPTDLAAPHSLPDGNGNQLSWDWDYVAKALSHEGWVNETVAEVVRTHYGGYSVSPRAGLRAIAINTDFWYNGNVLNYINTSNPDMSGMLRWLTDELQAAEDAHERVWIVGHVLSGWNGRNSFPNPSNLFSHIVTRYRSTIAHIFFGHTHEDEFQLFYHTRDGNSTDVSRKTKDVVAHAFIGPSVTPSNNVNPSFRVYSVDPETYEVLDYDQYYTPLNVNEKLSDSSHGPVWHKLYSAREVYANLTAISNANAYSGQVELDNGWWPKDAPLNATFWASVTDEMEKRTELITLQQTLQGRNSIRSPPCTTDECFQAKVCYMRSSTSELGRSCPGNGAFGSVQS</sequence>
<name>A0AAF0F1C5_9BASI</name>
<accession>A0AAF0F1C5</accession>
<dbReference type="AlphaFoldDB" id="A0AAF0F1C5"/>
<dbReference type="InterPro" id="IPR041805">
    <property type="entry name" value="ASMase/PPN1_MPP"/>
</dbReference>
<dbReference type="Gene3D" id="3.60.21.10">
    <property type="match status" value="1"/>
</dbReference>
<evidence type="ECO:0000256" key="1">
    <source>
        <dbReference type="ARBA" id="ARBA00022801"/>
    </source>
</evidence>
<keyword evidence="1" id="KW-0378">Hydrolase</keyword>
<gene>
    <name evidence="5" type="ORF">MCUN1_003415</name>
</gene>
<feature type="domain" description="Calcineurin-like phosphoesterase" evidence="4">
    <location>
        <begin position="285"/>
        <end position="574"/>
    </location>
</feature>
<feature type="compositionally biased region" description="Low complexity" evidence="3">
    <location>
        <begin position="118"/>
        <end position="127"/>
    </location>
</feature>
<dbReference type="Pfam" id="PF00149">
    <property type="entry name" value="Metallophos"/>
    <property type="match status" value="1"/>
</dbReference>
<keyword evidence="6" id="KW-1185">Reference proteome</keyword>
<evidence type="ECO:0000256" key="3">
    <source>
        <dbReference type="SAM" id="MobiDB-lite"/>
    </source>
</evidence>
<dbReference type="CDD" id="cd00842">
    <property type="entry name" value="MPP_ASMase"/>
    <property type="match status" value="1"/>
</dbReference>
<evidence type="ECO:0000313" key="6">
    <source>
        <dbReference type="Proteomes" id="UP001219933"/>
    </source>
</evidence>
<dbReference type="GO" id="GO:0005615">
    <property type="term" value="C:extracellular space"/>
    <property type="evidence" value="ECO:0007669"/>
    <property type="project" value="TreeGrafter"/>
</dbReference>
<dbReference type="EMBL" id="CP119881">
    <property type="protein sequence ID" value="WFD36532.1"/>
    <property type="molecule type" value="Genomic_DNA"/>
</dbReference>
<dbReference type="GO" id="GO:0008081">
    <property type="term" value="F:phosphoric diester hydrolase activity"/>
    <property type="evidence" value="ECO:0007669"/>
    <property type="project" value="TreeGrafter"/>
</dbReference>
<dbReference type="InterPro" id="IPR029052">
    <property type="entry name" value="Metallo-depent_PP-like"/>
</dbReference>
<evidence type="ECO:0000256" key="2">
    <source>
        <dbReference type="ARBA" id="ARBA00023180"/>
    </source>
</evidence>